<comment type="caution">
    <text evidence="1">The sequence shown here is derived from an EMBL/GenBank/DDBJ whole genome shotgun (WGS) entry which is preliminary data.</text>
</comment>
<evidence type="ECO:0000313" key="1">
    <source>
        <dbReference type="EMBL" id="MDA0638094.1"/>
    </source>
</evidence>
<dbReference type="Proteomes" id="UP001144036">
    <property type="component" value="Unassembled WGS sequence"/>
</dbReference>
<dbReference type="RefSeq" id="WP_270159023.1">
    <property type="nucleotide sequence ID" value="NZ_JAPNNL010000204.1"/>
</dbReference>
<reference evidence="1" key="1">
    <citation type="submission" date="2022-11" db="EMBL/GenBank/DDBJ databases">
        <title>Nonomuraea corallina sp. nov., a new species of the genus Nonomuraea isolated from sea side sediment in Thai sea.</title>
        <authorList>
            <person name="Ngamcharungchit C."/>
            <person name="Matsumoto A."/>
            <person name="Suriyachadkun C."/>
            <person name="Panbangred W."/>
            <person name="Inahashi Y."/>
            <person name="Intra B."/>
        </authorList>
    </citation>
    <scope>NUCLEOTIDE SEQUENCE</scope>
    <source>
        <strain evidence="1">MCN248</strain>
    </source>
</reference>
<gene>
    <name evidence="1" type="ORF">OUY22_32195</name>
</gene>
<proteinExistence type="predicted"/>
<accession>A0ABT4SLI4</accession>
<keyword evidence="2" id="KW-1185">Reference proteome</keyword>
<feature type="non-terminal residue" evidence="1">
    <location>
        <position position="60"/>
    </location>
</feature>
<evidence type="ECO:0000313" key="2">
    <source>
        <dbReference type="Proteomes" id="UP001144036"/>
    </source>
</evidence>
<protein>
    <submittedName>
        <fullName evidence="1">Uncharacterized protein</fullName>
    </submittedName>
</protein>
<dbReference type="EMBL" id="JAPNNL010000204">
    <property type="protein sequence ID" value="MDA0638094.1"/>
    <property type="molecule type" value="Genomic_DNA"/>
</dbReference>
<sequence length="60" mass="6187">MRICRFTPHGWPEAEVRSGAAVGALDAPVIVDLASLLASEIVADGGEPGRAAELARATFP</sequence>
<organism evidence="1 2">
    <name type="scientific">Nonomuraea corallina</name>
    <dbReference type="NCBI Taxonomy" id="2989783"/>
    <lineage>
        <taxon>Bacteria</taxon>
        <taxon>Bacillati</taxon>
        <taxon>Actinomycetota</taxon>
        <taxon>Actinomycetes</taxon>
        <taxon>Streptosporangiales</taxon>
        <taxon>Streptosporangiaceae</taxon>
        <taxon>Nonomuraea</taxon>
    </lineage>
</organism>
<name>A0ABT4SLI4_9ACTN</name>